<dbReference type="AlphaFoldDB" id="A0A4S8YU96"/>
<evidence type="ECO:0000313" key="2">
    <source>
        <dbReference type="EMBL" id="THW57543.1"/>
    </source>
</evidence>
<reference evidence="2 3" key="1">
    <citation type="submission" date="2018-10" db="EMBL/GenBank/DDBJ databases">
        <title>Fifty Aureobasidium pullulans genomes reveal a recombining polyextremotolerant generalist.</title>
        <authorList>
            <person name="Gostincar C."/>
            <person name="Turk M."/>
            <person name="Zajc J."/>
            <person name="Gunde-Cimerman N."/>
        </authorList>
    </citation>
    <scope>NUCLEOTIDE SEQUENCE [LARGE SCALE GENOMIC DNA]</scope>
    <source>
        <strain evidence="2 3">EXF-10751</strain>
    </source>
</reference>
<dbReference type="EMBL" id="QZAN01000116">
    <property type="protein sequence ID" value="THW57543.1"/>
    <property type="molecule type" value="Genomic_DNA"/>
</dbReference>
<evidence type="ECO:0000313" key="3">
    <source>
        <dbReference type="Proteomes" id="UP000310421"/>
    </source>
</evidence>
<sequence length="341" mass="37953">MEAAIYDRFGSRAAIFHLAKERPVYVNRAPMFCPENATCRRYTDEEYSAPTEFANAEPGHASLVFSFPNISAPSIILSIYKSTRLACSSPLLQKDDIGPFRTMELQKDTSKRRAGYVPNTEHDTATSGQNTSTLNKPTSNSSAPGTDVRSCRLPNPSKQDLTLEKWRTSTTTAKETPSTTFSTARYLRSSSSQPGTISPLVSPRLSPSMKTLPRGMAHVYYDTLRDTKFYVEHGTLPHELIILAWDHLVIDGTEAEEAGLNFERAFRSSLESSIMSEVKSRTLLSAVYKLLTAREHHKEVDLTHLSKDPAAFGLNEQDMDFVQMHRCGMKLPNVSAVGSHQ</sequence>
<comment type="caution">
    <text evidence="2">The sequence shown here is derived from an EMBL/GenBank/DDBJ whole genome shotgun (WGS) entry which is preliminary data.</text>
</comment>
<protein>
    <submittedName>
        <fullName evidence="2">Uncharacterized protein</fullName>
    </submittedName>
</protein>
<proteinExistence type="predicted"/>
<feature type="compositionally biased region" description="Polar residues" evidence="1">
    <location>
        <begin position="125"/>
        <end position="144"/>
    </location>
</feature>
<evidence type="ECO:0000256" key="1">
    <source>
        <dbReference type="SAM" id="MobiDB-lite"/>
    </source>
</evidence>
<organism evidence="2 3">
    <name type="scientific">Aureobasidium pullulans</name>
    <name type="common">Black yeast</name>
    <name type="synonym">Pullularia pullulans</name>
    <dbReference type="NCBI Taxonomy" id="5580"/>
    <lineage>
        <taxon>Eukaryota</taxon>
        <taxon>Fungi</taxon>
        <taxon>Dikarya</taxon>
        <taxon>Ascomycota</taxon>
        <taxon>Pezizomycotina</taxon>
        <taxon>Dothideomycetes</taxon>
        <taxon>Dothideomycetidae</taxon>
        <taxon>Dothideales</taxon>
        <taxon>Saccotheciaceae</taxon>
        <taxon>Aureobasidium</taxon>
    </lineage>
</organism>
<gene>
    <name evidence="2" type="ORF">D6D20_07895</name>
</gene>
<name>A0A4S8YU96_AURPU</name>
<dbReference type="Proteomes" id="UP000310421">
    <property type="component" value="Unassembled WGS sequence"/>
</dbReference>
<feature type="region of interest" description="Disordered" evidence="1">
    <location>
        <begin position="106"/>
        <end position="160"/>
    </location>
</feature>
<accession>A0A4S8YU96</accession>